<proteinExistence type="predicted"/>
<reference evidence="2" key="1">
    <citation type="journal article" date="2022" name="Mol. Ecol. Resour.">
        <title>The genomes of chicory, endive, great burdock and yacon provide insights into Asteraceae palaeo-polyploidization history and plant inulin production.</title>
        <authorList>
            <person name="Fan W."/>
            <person name="Wang S."/>
            <person name="Wang H."/>
            <person name="Wang A."/>
            <person name="Jiang F."/>
            <person name="Liu H."/>
            <person name="Zhao H."/>
            <person name="Xu D."/>
            <person name="Zhang Y."/>
        </authorList>
    </citation>
    <scope>NUCLEOTIDE SEQUENCE [LARGE SCALE GENOMIC DNA]</scope>
    <source>
        <strain evidence="2">cv. Yunnan</strain>
    </source>
</reference>
<evidence type="ECO:0000313" key="1">
    <source>
        <dbReference type="EMBL" id="KAI3762263.1"/>
    </source>
</evidence>
<comment type="caution">
    <text evidence="1">The sequence shown here is derived from an EMBL/GenBank/DDBJ whole genome shotgun (WGS) entry which is preliminary data.</text>
</comment>
<name>A0ACB9ET68_9ASTR</name>
<reference evidence="1 2" key="2">
    <citation type="journal article" date="2022" name="Mol. Ecol. Resour.">
        <title>The genomes of chicory, endive, great burdock and yacon provide insights into Asteraceae paleo-polyploidization history and plant inulin production.</title>
        <authorList>
            <person name="Fan W."/>
            <person name="Wang S."/>
            <person name="Wang H."/>
            <person name="Wang A."/>
            <person name="Jiang F."/>
            <person name="Liu H."/>
            <person name="Zhao H."/>
            <person name="Xu D."/>
            <person name="Zhang Y."/>
        </authorList>
    </citation>
    <scope>NUCLEOTIDE SEQUENCE [LARGE SCALE GENOMIC DNA]</scope>
    <source>
        <strain evidence="2">cv. Yunnan</strain>
        <tissue evidence="1">Leaves</tissue>
    </source>
</reference>
<keyword evidence="2" id="KW-1185">Reference proteome</keyword>
<organism evidence="1 2">
    <name type="scientific">Smallanthus sonchifolius</name>
    <dbReference type="NCBI Taxonomy" id="185202"/>
    <lineage>
        <taxon>Eukaryota</taxon>
        <taxon>Viridiplantae</taxon>
        <taxon>Streptophyta</taxon>
        <taxon>Embryophyta</taxon>
        <taxon>Tracheophyta</taxon>
        <taxon>Spermatophyta</taxon>
        <taxon>Magnoliopsida</taxon>
        <taxon>eudicotyledons</taxon>
        <taxon>Gunneridae</taxon>
        <taxon>Pentapetalae</taxon>
        <taxon>asterids</taxon>
        <taxon>campanulids</taxon>
        <taxon>Asterales</taxon>
        <taxon>Asteraceae</taxon>
        <taxon>Asteroideae</taxon>
        <taxon>Heliantheae alliance</taxon>
        <taxon>Millerieae</taxon>
        <taxon>Smallanthus</taxon>
    </lineage>
</organism>
<dbReference type="Proteomes" id="UP001056120">
    <property type="component" value="Linkage Group LG17"/>
</dbReference>
<sequence>MFVLSDYAPASVVANTLCYKKHSLVILPKKVLPFPGKTAHYGHDQLKITVISRIGCYGNVLIKPGARSMISLKAQGIKALIPYALVSEGLALKG</sequence>
<protein>
    <submittedName>
        <fullName evidence="1">Uncharacterized protein</fullName>
    </submittedName>
</protein>
<dbReference type="EMBL" id="CM042034">
    <property type="protein sequence ID" value="KAI3762263.1"/>
    <property type="molecule type" value="Genomic_DNA"/>
</dbReference>
<accession>A0ACB9ET68</accession>
<evidence type="ECO:0000313" key="2">
    <source>
        <dbReference type="Proteomes" id="UP001056120"/>
    </source>
</evidence>
<gene>
    <name evidence="1" type="ORF">L1987_52688</name>
</gene>